<name>A0AAD7J8H3_9AGAR</name>
<dbReference type="AlphaFoldDB" id="A0AAD7J8H3"/>
<gene>
    <name evidence="1" type="ORF">DFH07DRAFT_817531</name>
</gene>
<reference evidence="1" key="1">
    <citation type="submission" date="2023-03" db="EMBL/GenBank/DDBJ databases">
        <title>Massive genome expansion in bonnet fungi (Mycena s.s.) driven by repeated elements and novel gene families across ecological guilds.</title>
        <authorList>
            <consortium name="Lawrence Berkeley National Laboratory"/>
            <person name="Harder C.B."/>
            <person name="Miyauchi S."/>
            <person name="Viragh M."/>
            <person name="Kuo A."/>
            <person name="Thoen E."/>
            <person name="Andreopoulos B."/>
            <person name="Lu D."/>
            <person name="Skrede I."/>
            <person name="Drula E."/>
            <person name="Henrissat B."/>
            <person name="Morin E."/>
            <person name="Kohler A."/>
            <person name="Barry K."/>
            <person name="LaButti K."/>
            <person name="Morin E."/>
            <person name="Salamov A."/>
            <person name="Lipzen A."/>
            <person name="Mereny Z."/>
            <person name="Hegedus B."/>
            <person name="Baldrian P."/>
            <person name="Stursova M."/>
            <person name="Weitz H."/>
            <person name="Taylor A."/>
            <person name="Grigoriev I.V."/>
            <person name="Nagy L.G."/>
            <person name="Martin F."/>
            <person name="Kauserud H."/>
        </authorList>
    </citation>
    <scope>NUCLEOTIDE SEQUENCE</scope>
    <source>
        <strain evidence="1">CBHHK188m</strain>
    </source>
</reference>
<dbReference type="Proteomes" id="UP001215280">
    <property type="component" value="Unassembled WGS sequence"/>
</dbReference>
<comment type="caution">
    <text evidence="1">The sequence shown here is derived from an EMBL/GenBank/DDBJ whole genome shotgun (WGS) entry which is preliminary data.</text>
</comment>
<evidence type="ECO:0000313" key="2">
    <source>
        <dbReference type="Proteomes" id="UP001215280"/>
    </source>
</evidence>
<evidence type="ECO:0000313" key="1">
    <source>
        <dbReference type="EMBL" id="KAJ7759400.1"/>
    </source>
</evidence>
<accession>A0AAD7J8H3</accession>
<sequence>MVELVQDLIDRIVDETSTKDSDFGFSSSDRWWRDKDQASLRPCALVSRAFLAPSQRCLFRSLSLNGWKQGRDKAVVRGFSENHHLASYVRDLDFELYPDARRDKSGHVMATIFPLVWRYLPMGLRGRPHLSLRISPTRSDRSFIIPPYNALLSFTPNFLPH</sequence>
<keyword evidence="2" id="KW-1185">Reference proteome</keyword>
<organism evidence="1 2">
    <name type="scientific">Mycena maculata</name>
    <dbReference type="NCBI Taxonomy" id="230809"/>
    <lineage>
        <taxon>Eukaryota</taxon>
        <taxon>Fungi</taxon>
        <taxon>Dikarya</taxon>
        <taxon>Basidiomycota</taxon>
        <taxon>Agaricomycotina</taxon>
        <taxon>Agaricomycetes</taxon>
        <taxon>Agaricomycetidae</taxon>
        <taxon>Agaricales</taxon>
        <taxon>Marasmiineae</taxon>
        <taxon>Mycenaceae</taxon>
        <taxon>Mycena</taxon>
    </lineage>
</organism>
<dbReference type="EMBL" id="JARJLG010000052">
    <property type="protein sequence ID" value="KAJ7759400.1"/>
    <property type="molecule type" value="Genomic_DNA"/>
</dbReference>
<protein>
    <submittedName>
        <fullName evidence="1">Uncharacterized protein</fullName>
    </submittedName>
</protein>
<proteinExistence type="predicted"/>